<dbReference type="PATRIC" id="fig|55802.8.peg.737"/>
<dbReference type="Proteomes" id="UP000066042">
    <property type="component" value="Chromosome"/>
</dbReference>
<keyword evidence="1" id="KW-0175">Coiled coil</keyword>
<organism evidence="2 3">
    <name type="scientific">Thermococcus barophilus</name>
    <dbReference type="NCBI Taxonomy" id="55802"/>
    <lineage>
        <taxon>Archaea</taxon>
        <taxon>Methanobacteriati</taxon>
        <taxon>Methanobacteriota</taxon>
        <taxon>Thermococci</taxon>
        <taxon>Thermococcales</taxon>
        <taxon>Thermococcaceae</taxon>
        <taxon>Thermococcus</taxon>
    </lineage>
</organism>
<evidence type="ECO:0000313" key="3">
    <source>
        <dbReference type="Proteomes" id="UP000066042"/>
    </source>
</evidence>
<dbReference type="GeneID" id="26136020"/>
<accession>A0A0S1XAD5</accession>
<dbReference type="GeneID" id="10040783"/>
<gene>
    <name evidence="2" type="ORF">TBCH5v1_0742</name>
</gene>
<protein>
    <submittedName>
        <fullName evidence="2">Uncharacterized protein</fullName>
    </submittedName>
</protein>
<dbReference type="OMA" id="FHIEDEM"/>
<reference evidence="2 3" key="1">
    <citation type="journal article" date="2016" name="Genome Announc.">
        <title>Complete genome sequence of the hyperthermophilic and piezophilic archaeon Thermococcus barophilus Ch5, capable of growth at the expense of hydrogenogenesis from carbon monoxide and formate.</title>
        <authorList>
            <person name="Oger P."/>
            <person name="Sokolova T.G."/>
            <person name="Kozhevnikova D.A."/>
            <person name="Taranov E.A."/>
            <person name="Vannier P."/>
            <person name="Lee H.S."/>
            <person name="Kwon K.K."/>
            <person name="Kang S.G."/>
            <person name="Lee J.H."/>
            <person name="Bonch-Osmolovskaya E.A."/>
            <person name="Lebedinsky A.V."/>
        </authorList>
    </citation>
    <scope>NUCLEOTIDE SEQUENCE [LARGE SCALE GENOMIC DNA]</scope>
    <source>
        <strain evidence="3">Ch5</strain>
    </source>
</reference>
<sequence length="137" mass="16201">MKIVVKPEVGWRKVTFHIEDEMFNQIKEICMRHGFRVEEGIKIILLGEFLDYDPGEDVEALRKEVKELEERLYELEGKWSPLKFSSYGIALDNRNLAIQLSGMIAENKRLREMLGKEEKEYGDIEKLIHYYLSFEGE</sequence>
<evidence type="ECO:0000313" key="2">
    <source>
        <dbReference type="EMBL" id="ALM74700.1"/>
    </source>
</evidence>
<evidence type="ECO:0000256" key="1">
    <source>
        <dbReference type="SAM" id="Coils"/>
    </source>
</evidence>
<name>A0A0S1XAD5_THEBA</name>
<feature type="coiled-coil region" evidence="1">
    <location>
        <begin position="58"/>
        <end position="127"/>
    </location>
</feature>
<dbReference type="RefSeq" id="WP_013466740.1">
    <property type="nucleotide sequence ID" value="NZ_CP013050.1"/>
</dbReference>
<dbReference type="AlphaFoldDB" id="A0A0S1XAD5"/>
<proteinExistence type="predicted"/>
<dbReference type="EMBL" id="CP013050">
    <property type="protein sequence ID" value="ALM74700.1"/>
    <property type="molecule type" value="Genomic_DNA"/>
</dbReference>
<dbReference type="STRING" id="55802.TBCH5v1_0742"/>